<evidence type="ECO:0000313" key="4">
    <source>
        <dbReference type="EMBL" id="RWU83646.1"/>
    </source>
</evidence>
<keyword evidence="6" id="KW-1185">Reference proteome</keyword>
<feature type="active site" description="Tele-phosphohistidine intermediate" evidence="1">
    <location>
        <position position="14"/>
    </location>
</feature>
<evidence type="ECO:0000256" key="2">
    <source>
        <dbReference type="PIRSR" id="PIRSR613078-2"/>
    </source>
</evidence>
<dbReference type="CDD" id="cd07067">
    <property type="entry name" value="HP_PGM_like"/>
    <property type="match status" value="1"/>
</dbReference>
<dbReference type="PATRIC" id="fig|1210046.3.peg.2603"/>
<dbReference type="OrthoDB" id="4697614at2"/>
<dbReference type="PANTHER" id="PTHR48100:SF15">
    <property type="entry name" value="SEDOHEPTULOSE 1,7-BISPHOSPHATASE"/>
    <property type="match status" value="1"/>
</dbReference>
<dbReference type="STRING" id="1210046.B277_13564"/>
<name>K1DV93_9MICO</name>
<dbReference type="EMBL" id="PIPF01000007">
    <property type="protein sequence ID" value="RWU83646.1"/>
    <property type="molecule type" value="Genomic_DNA"/>
</dbReference>
<feature type="active site" description="Proton donor/acceptor" evidence="1">
    <location>
        <position position="85"/>
    </location>
</feature>
<reference evidence="3 5" key="2">
    <citation type="journal article" date="2012" name="J. Bacteriol.">
        <title>Genome Sequence of Janibacter hoylei MTCC8307, Isolated from the Stratospheric Air.</title>
        <authorList>
            <person name="Pawar S.P."/>
            <person name="Dhotre D.P."/>
            <person name="Shetty S.A."/>
            <person name="Chowdhury S.P."/>
            <person name="Chaudhari B.L."/>
            <person name="Shouche Y.S."/>
        </authorList>
    </citation>
    <scope>NUCLEOTIDE SEQUENCE [LARGE SCALE GENOMIC DNA]</scope>
    <source>
        <strain evidence="3 5">PVAS-1</strain>
    </source>
</reference>
<sequence length="198" mass="21443">MPATRSGRLVLLRHGETEWSRDGLHTGLTDLPLTDHGRAQAAEAGERLRAHGVEPALVLCSDLRRAADTAKLAGLRAQTDVDLREWDYGGYEGRSTAEIREETGTAWDVFRDGVVPGPTPGETVEEVAARASRVLRRVTPTLADGDVVLVGHGHTSRVLATVWLRTTPRLAAGLTLDAAHLAVLGHHREDPCIISWNC</sequence>
<gene>
    <name evidence="3" type="ORF">B277_13564</name>
    <name evidence="4" type="ORF">CWN80_07730</name>
</gene>
<proteinExistence type="predicted"/>
<evidence type="ECO:0000313" key="3">
    <source>
        <dbReference type="EMBL" id="EKA60299.1"/>
    </source>
</evidence>
<accession>K1DV93</accession>
<reference evidence="4" key="3">
    <citation type="submission" date="2017-11" db="EMBL/GenBank/DDBJ databases">
        <authorList>
            <person name="Seuylemezian A."/>
            <person name="Cooper K."/>
            <person name="Vaishampayan P."/>
        </authorList>
    </citation>
    <scope>NUCLEOTIDE SEQUENCE</scope>
    <source>
        <strain evidence="4">PVAS-1</strain>
    </source>
</reference>
<dbReference type="RefSeq" id="WP_007928962.1">
    <property type="nucleotide sequence ID" value="NZ_ALWX01000065.1"/>
</dbReference>
<dbReference type="Pfam" id="PF00300">
    <property type="entry name" value="His_Phos_1"/>
    <property type="match status" value="1"/>
</dbReference>
<feature type="binding site" evidence="2">
    <location>
        <position position="65"/>
    </location>
    <ligand>
        <name>substrate</name>
    </ligand>
</feature>
<dbReference type="Proteomes" id="UP000004474">
    <property type="component" value="Unassembled WGS sequence"/>
</dbReference>
<organism evidence="3 5">
    <name type="scientific">Janibacter hoylei PVAS-1</name>
    <dbReference type="NCBI Taxonomy" id="1210046"/>
    <lineage>
        <taxon>Bacteria</taxon>
        <taxon>Bacillati</taxon>
        <taxon>Actinomycetota</taxon>
        <taxon>Actinomycetes</taxon>
        <taxon>Micrococcales</taxon>
        <taxon>Intrasporangiaceae</taxon>
        <taxon>Janibacter</taxon>
    </lineage>
</organism>
<dbReference type="Gene3D" id="3.40.50.1240">
    <property type="entry name" value="Phosphoglycerate mutase-like"/>
    <property type="match status" value="1"/>
</dbReference>
<evidence type="ECO:0000313" key="5">
    <source>
        <dbReference type="Proteomes" id="UP000004474"/>
    </source>
</evidence>
<dbReference type="AlphaFoldDB" id="K1DV93"/>
<dbReference type="eggNOG" id="COG0406">
    <property type="taxonomic scope" value="Bacteria"/>
</dbReference>
<dbReference type="GO" id="GO:0101006">
    <property type="term" value="F:protein histidine phosphatase activity"/>
    <property type="evidence" value="ECO:0007669"/>
    <property type="project" value="TreeGrafter"/>
</dbReference>
<comment type="caution">
    <text evidence="3">The sequence shown here is derived from an EMBL/GenBank/DDBJ whole genome shotgun (WGS) entry which is preliminary data.</text>
</comment>
<evidence type="ECO:0000256" key="1">
    <source>
        <dbReference type="PIRSR" id="PIRSR613078-1"/>
    </source>
</evidence>
<dbReference type="InterPro" id="IPR029033">
    <property type="entry name" value="His_PPase_superfam"/>
</dbReference>
<dbReference type="EMBL" id="ALWX01000065">
    <property type="protein sequence ID" value="EKA60299.1"/>
    <property type="molecule type" value="Genomic_DNA"/>
</dbReference>
<evidence type="ECO:0000313" key="6">
    <source>
        <dbReference type="Proteomes" id="UP000288711"/>
    </source>
</evidence>
<dbReference type="GO" id="GO:0070297">
    <property type="term" value="P:regulation of phosphorelay signal transduction system"/>
    <property type="evidence" value="ECO:0007669"/>
    <property type="project" value="TreeGrafter"/>
</dbReference>
<dbReference type="InterPro" id="IPR050275">
    <property type="entry name" value="PGM_Phosphatase"/>
</dbReference>
<feature type="binding site" evidence="2">
    <location>
        <begin position="85"/>
        <end position="88"/>
    </location>
    <ligand>
        <name>substrate</name>
    </ligand>
</feature>
<dbReference type="SMART" id="SM00855">
    <property type="entry name" value="PGAM"/>
    <property type="match status" value="1"/>
</dbReference>
<protein>
    <submittedName>
        <fullName evidence="3">Fructose-2,6-bisphosphatase</fullName>
    </submittedName>
    <submittedName>
        <fullName evidence="4">Histidine phosphatase family protein</fullName>
    </submittedName>
</protein>
<reference evidence="4 6" key="1">
    <citation type="journal article" date="2009" name="Int. J. Syst. Evol. Microbiol.">
        <title>Janibacter hoylei sp. nov., Bacillus isronensis sp. nov. and Bacillus aryabhattai sp. nov., isolated from cryotubes used for collecting air from the upper atmosphere.</title>
        <authorList>
            <person name="Shivaji S."/>
            <person name="Chaturvedi P."/>
            <person name="Begum Z."/>
            <person name="Pindi P.K."/>
            <person name="Manorama R."/>
            <person name="Padmanaban D.A."/>
            <person name="Shouche Y.S."/>
            <person name="Pawar S."/>
            <person name="Vaishampayan P."/>
            <person name="Dutt C.B."/>
            <person name="Datta G.N."/>
            <person name="Manchanda R.K."/>
            <person name="Rao U.R."/>
            <person name="Bhargava P.M."/>
            <person name="Narlikar J.V."/>
        </authorList>
    </citation>
    <scope>NUCLEOTIDE SEQUENCE [LARGE SCALE GENOMIC DNA]</scope>
    <source>
        <strain evidence="4 6">PVAS-1</strain>
    </source>
</reference>
<dbReference type="Proteomes" id="UP000288711">
    <property type="component" value="Unassembled WGS sequence"/>
</dbReference>
<dbReference type="SUPFAM" id="SSF53254">
    <property type="entry name" value="Phosphoglycerate mutase-like"/>
    <property type="match status" value="1"/>
</dbReference>
<dbReference type="InterPro" id="IPR013078">
    <property type="entry name" value="His_Pase_superF_clade-1"/>
</dbReference>
<feature type="binding site" evidence="2">
    <location>
        <begin position="26"/>
        <end position="27"/>
    </location>
    <ligand>
        <name>substrate</name>
    </ligand>
</feature>
<dbReference type="PANTHER" id="PTHR48100">
    <property type="entry name" value="BROAD-SPECIFICITY PHOSPHATASE YOR283W-RELATED"/>
    <property type="match status" value="1"/>
</dbReference>